<dbReference type="EMBL" id="NNRJ01000051">
    <property type="protein sequence ID" value="OYR14970.1"/>
    <property type="molecule type" value="Genomic_DNA"/>
</dbReference>
<feature type="transmembrane region" description="Helical" evidence="7">
    <location>
        <begin position="159"/>
        <end position="179"/>
    </location>
</feature>
<feature type="transmembrane region" description="Helical" evidence="7">
    <location>
        <begin position="386"/>
        <end position="407"/>
    </location>
</feature>
<keyword evidence="3" id="KW-1003">Cell membrane</keyword>
<organism evidence="8 9">
    <name type="scientific">Brucella thiophenivorans</name>
    <dbReference type="NCBI Taxonomy" id="571255"/>
    <lineage>
        <taxon>Bacteria</taxon>
        <taxon>Pseudomonadati</taxon>
        <taxon>Pseudomonadota</taxon>
        <taxon>Alphaproteobacteria</taxon>
        <taxon>Hyphomicrobiales</taxon>
        <taxon>Brucellaceae</taxon>
        <taxon>Brucella/Ochrobactrum group</taxon>
        <taxon>Brucella</taxon>
    </lineage>
</organism>
<evidence type="ECO:0000256" key="2">
    <source>
        <dbReference type="ARBA" id="ARBA00022448"/>
    </source>
</evidence>
<evidence type="ECO:0000256" key="4">
    <source>
        <dbReference type="ARBA" id="ARBA00022692"/>
    </source>
</evidence>
<feature type="transmembrane region" description="Helical" evidence="7">
    <location>
        <begin position="470"/>
        <end position="490"/>
    </location>
</feature>
<keyword evidence="4 7" id="KW-0812">Transmembrane</keyword>
<name>A0A256FJN0_9HYPH</name>
<dbReference type="PANTHER" id="PTHR30509:SF9">
    <property type="entry name" value="MULTIDRUG RESISTANCE PROTEIN MDTO"/>
    <property type="match status" value="1"/>
</dbReference>
<dbReference type="PANTHER" id="PTHR30509">
    <property type="entry name" value="P-HYDROXYBENZOIC ACID EFFLUX PUMP SUBUNIT-RELATED"/>
    <property type="match status" value="1"/>
</dbReference>
<dbReference type="GO" id="GO:0005886">
    <property type="term" value="C:plasma membrane"/>
    <property type="evidence" value="ECO:0007669"/>
    <property type="project" value="UniProtKB-SubCell"/>
</dbReference>
<evidence type="ECO:0000256" key="1">
    <source>
        <dbReference type="ARBA" id="ARBA00004651"/>
    </source>
</evidence>
<feature type="transmembrane region" description="Helical" evidence="7">
    <location>
        <begin position="341"/>
        <end position="359"/>
    </location>
</feature>
<feature type="transmembrane region" description="Helical" evidence="7">
    <location>
        <begin position="414"/>
        <end position="433"/>
    </location>
</feature>
<dbReference type="GO" id="GO:0022857">
    <property type="term" value="F:transmembrane transporter activity"/>
    <property type="evidence" value="ECO:0007669"/>
    <property type="project" value="InterPro"/>
</dbReference>
<comment type="subcellular location">
    <subcellularLocation>
        <location evidence="1">Cell membrane</location>
        <topology evidence="1">Multi-pass membrane protein</topology>
    </subcellularLocation>
</comment>
<accession>A0A256FJN0</accession>
<dbReference type="AlphaFoldDB" id="A0A256FJN0"/>
<feature type="transmembrane region" description="Helical" evidence="7">
    <location>
        <begin position="128"/>
        <end position="153"/>
    </location>
</feature>
<dbReference type="Proteomes" id="UP000215590">
    <property type="component" value="Unassembled WGS sequence"/>
</dbReference>
<feature type="transmembrane region" description="Helical" evidence="7">
    <location>
        <begin position="439"/>
        <end position="458"/>
    </location>
</feature>
<comment type="caution">
    <text evidence="8">The sequence shown here is derived from an EMBL/GenBank/DDBJ whole genome shotgun (WGS) entry which is preliminary data.</text>
</comment>
<evidence type="ECO:0000256" key="7">
    <source>
        <dbReference type="SAM" id="Phobius"/>
    </source>
</evidence>
<proteinExistence type="predicted"/>
<dbReference type="RefSeq" id="WP_094507712.1">
    <property type="nucleotide sequence ID" value="NZ_JBHEEK010000011.1"/>
</dbReference>
<feature type="transmembrane region" description="Helical" evidence="7">
    <location>
        <begin position="99"/>
        <end position="116"/>
    </location>
</feature>
<protein>
    <submittedName>
        <fullName evidence="8">Fusaric acid resistance family protein</fullName>
    </submittedName>
</protein>
<evidence type="ECO:0000313" key="8">
    <source>
        <dbReference type="EMBL" id="OYR14970.1"/>
    </source>
</evidence>
<evidence type="ECO:0000313" key="9">
    <source>
        <dbReference type="Proteomes" id="UP000215590"/>
    </source>
</evidence>
<gene>
    <name evidence="8" type="ORF">CEV31_2798</name>
</gene>
<keyword evidence="2" id="KW-0813">Transport</keyword>
<evidence type="ECO:0000256" key="5">
    <source>
        <dbReference type="ARBA" id="ARBA00022989"/>
    </source>
</evidence>
<evidence type="ECO:0000256" key="6">
    <source>
        <dbReference type="ARBA" id="ARBA00023136"/>
    </source>
</evidence>
<dbReference type="Pfam" id="PF04632">
    <property type="entry name" value="FUSC"/>
    <property type="match status" value="1"/>
</dbReference>
<dbReference type="InterPro" id="IPR006726">
    <property type="entry name" value="PHBA_efflux_AaeB/fusaric-R"/>
</dbReference>
<feature type="transmembrane region" description="Helical" evidence="7">
    <location>
        <begin position="72"/>
        <end position="93"/>
    </location>
</feature>
<feature type="transmembrane region" description="Helical" evidence="7">
    <location>
        <begin position="33"/>
        <end position="60"/>
    </location>
</feature>
<evidence type="ECO:0000256" key="3">
    <source>
        <dbReference type="ARBA" id="ARBA00022475"/>
    </source>
</evidence>
<keyword evidence="9" id="KW-1185">Reference proteome</keyword>
<dbReference type="OrthoDB" id="105720at2"/>
<keyword evidence="6 7" id="KW-0472">Membrane</keyword>
<reference evidence="8 9" key="1">
    <citation type="submission" date="2017-07" db="EMBL/GenBank/DDBJ databases">
        <title>Phylogenetic study on the rhizospheric bacterium Ochrobactrum sp. A44.</title>
        <authorList>
            <person name="Krzyzanowska D.M."/>
            <person name="Ossowicki A."/>
            <person name="Rajewska M."/>
            <person name="Maciag T."/>
            <person name="Kaczynski Z."/>
            <person name="Czerwicka M."/>
            <person name="Jafra S."/>
        </authorList>
    </citation>
    <scope>NUCLEOTIDE SEQUENCE [LARGE SCALE GENOMIC DNA]</scope>
    <source>
        <strain evidence="8 9">DSM 7216</strain>
    </source>
</reference>
<keyword evidence="5 7" id="KW-1133">Transmembrane helix</keyword>
<sequence length="639" mass="68876">MATSANYRLWDAIRETLADLAPFPGRMATAWRVAAVCALVAGIAMMFHIPESAISCYLVIFLMKADGAENTVVATAAIIAITLLVALMVPVLAWTVESALLRILVMIIVSFIFIFLGAASKLGEGGSIVALIIAFILSLVNEVPINGVISVALRYAWEMAILPMFVIAGFSLFFGRWSLALLREELRERLLVARHALLNLSPVTDPLLREKLGAANEDENKRSMLVKILHQTTKNRLSRIQSDITASYQLLFAAASLPADTPNENRQHYAGQIDKMVDALNKGASLPAPETLTEAAAPRQEAGILQALRNIAGSEKTDYKKGSGDSFFAADAFTNPVYQRFALKTTLAAILCYVFYAAINWQGIHTAMVTCYVASLGTAGDTIHKLTLRITGCLIGAAIGIASLIFLMPQLESVGSLMILVFAVALLAAWVSAGSEKVSYGGVQIGLAFTLTVLQGFGPTTDMDTARDRIIGILVGNFAVYLVSTLIWPAPVVTVIRQRLSDAARKIAEIASAAPDQRPEMINTAAETERLLDEVRYCFYLLPFEPTALRPSAKLEKTFDGLADQLASLNKEVYFSAQVMPDAVERLNALSLHIKSDDAQSGIGLEEKACSAEEAENEGADKIGKHLAHMEALLAGGKA</sequence>